<keyword evidence="3" id="KW-1185">Reference proteome</keyword>
<dbReference type="EMBL" id="CP045895">
    <property type="protein sequence ID" value="QQP49091.1"/>
    <property type="molecule type" value="Genomic_DNA"/>
</dbReference>
<proteinExistence type="predicted"/>
<protein>
    <submittedName>
        <fullName evidence="2">Uncharacterized protein</fullName>
    </submittedName>
</protein>
<evidence type="ECO:0000313" key="3">
    <source>
        <dbReference type="Proteomes" id="UP000595437"/>
    </source>
</evidence>
<feature type="compositionally biased region" description="Polar residues" evidence="1">
    <location>
        <begin position="1"/>
        <end position="14"/>
    </location>
</feature>
<sequence length="81" mass="8839">MNATKSAFSSNNLRTAELQKEKKAAAASRRQEQQLREAAKDDLYEAGPGLFDCPQKVGHAPPKNDIPERQLTSCPGVHPHG</sequence>
<feature type="compositionally biased region" description="Basic and acidic residues" evidence="1">
    <location>
        <begin position="17"/>
        <end position="43"/>
    </location>
</feature>
<dbReference type="AlphaFoldDB" id="A0A7T8K8G5"/>
<name>A0A7T8K8G5_CALRO</name>
<dbReference type="Proteomes" id="UP000595437">
    <property type="component" value="Chromosome 6"/>
</dbReference>
<organism evidence="2 3">
    <name type="scientific">Caligus rogercresseyi</name>
    <name type="common">Sea louse</name>
    <dbReference type="NCBI Taxonomy" id="217165"/>
    <lineage>
        <taxon>Eukaryota</taxon>
        <taxon>Metazoa</taxon>
        <taxon>Ecdysozoa</taxon>
        <taxon>Arthropoda</taxon>
        <taxon>Crustacea</taxon>
        <taxon>Multicrustacea</taxon>
        <taxon>Hexanauplia</taxon>
        <taxon>Copepoda</taxon>
        <taxon>Siphonostomatoida</taxon>
        <taxon>Caligidae</taxon>
        <taxon>Caligus</taxon>
    </lineage>
</organism>
<feature type="region of interest" description="Disordered" evidence="1">
    <location>
        <begin position="1"/>
        <end position="81"/>
    </location>
</feature>
<reference evidence="3" key="1">
    <citation type="submission" date="2021-01" db="EMBL/GenBank/DDBJ databases">
        <title>Caligus Genome Assembly.</title>
        <authorList>
            <person name="Gallardo-Escarate C."/>
        </authorList>
    </citation>
    <scope>NUCLEOTIDE SEQUENCE [LARGE SCALE GENOMIC DNA]</scope>
</reference>
<accession>A0A7T8K8G5</accession>
<evidence type="ECO:0000313" key="2">
    <source>
        <dbReference type="EMBL" id="QQP49091.1"/>
    </source>
</evidence>
<gene>
    <name evidence="2" type="ORF">FKW44_009619</name>
</gene>
<evidence type="ECO:0000256" key="1">
    <source>
        <dbReference type="SAM" id="MobiDB-lite"/>
    </source>
</evidence>